<dbReference type="InterPro" id="IPR050490">
    <property type="entry name" value="Bact_solute-bd_prot1"/>
</dbReference>
<evidence type="ECO:0000256" key="4">
    <source>
        <dbReference type="ARBA" id="ARBA00022729"/>
    </source>
</evidence>
<sequence length="485" mass="54129">MRMKFVHKAALFAMSCLLVVGCSAGSGKETVKETSSLKVMFYSEDWFYQQYGDLFAMKHPEVEIEVVSQQSIYNGQNTDYVQAFKDLVEKEQPDILMLDNSNYGTFASDGKLMELDTLIARDKYPTETIYPGLMDLLKEEGGGKLYGLSPSFSGTAIFYNADLFNKYGVELPHDGMTWQEIMDTARRFPTDGDEKTRVYGYGMEWSMSVSNMADSIASTEGLRYINPDTMKITLNTDSWKKVYQLAIDALDSSAIYVPKDGGFGGGTMEEYYESQLFVMGRMAMTIGRPYNLQNIKQARESLKDYKSFELGMAAGPVNPAEPDTTRDVSFNSIFAIRANSPNADAAWEFMKFINGDEYAKIKSRSMNNELMSRMGYSKEYDGHNLETFYKLKPSASNSYSGMEKIPSEFYGQYQPIVDRELALVKDKTKSISEALATIEAEGQVVLDKAVKDAEAKKNNPAEDKDSGEVGADTGEVSSGTVTITN</sequence>
<accession>A0A3S1E5T1</accession>
<dbReference type="Gene3D" id="3.40.190.10">
    <property type="entry name" value="Periplasmic binding protein-like II"/>
    <property type="match status" value="1"/>
</dbReference>
<feature type="compositionally biased region" description="Polar residues" evidence="5">
    <location>
        <begin position="475"/>
        <end position="485"/>
    </location>
</feature>
<name>A0A3S1E5T1_9BACL</name>
<dbReference type="EMBL" id="RZNY01000056">
    <property type="protein sequence ID" value="RUT38541.1"/>
    <property type="molecule type" value="Genomic_DNA"/>
</dbReference>
<feature type="compositionally biased region" description="Basic and acidic residues" evidence="5">
    <location>
        <begin position="453"/>
        <end position="467"/>
    </location>
</feature>
<evidence type="ECO:0000256" key="5">
    <source>
        <dbReference type="SAM" id="MobiDB-lite"/>
    </source>
</evidence>
<evidence type="ECO:0000256" key="6">
    <source>
        <dbReference type="SAM" id="SignalP"/>
    </source>
</evidence>
<proteinExistence type="inferred from homology"/>
<dbReference type="AlphaFoldDB" id="A0A3S1E5T1"/>
<comment type="subcellular location">
    <subcellularLocation>
        <location evidence="1">Cell envelope</location>
    </subcellularLocation>
</comment>
<evidence type="ECO:0000256" key="2">
    <source>
        <dbReference type="ARBA" id="ARBA00008520"/>
    </source>
</evidence>
<keyword evidence="8" id="KW-1185">Reference proteome</keyword>
<organism evidence="7 8">
    <name type="scientific">Paenibacillus anaericanus</name>
    <dbReference type="NCBI Taxonomy" id="170367"/>
    <lineage>
        <taxon>Bacteria</taxon>
        <taxon>Bacillati</taxon>
        <taxon>Bacillota</taxon>
        <taxon>Bacilli</taxon>
        <taxon>Bacillales</taxon>
        <taxon>Paenibacillaceae</taxon>
        <taxon>Paenibacillus</taxon>
    </lineage>
</organism>
<comment type="caution">
    <text evidence="7">The sequence shown here is derived from an EMBL/GenBank/DDBJ whole genome shotgun (WGS) entry which is preliminary data.</text>
</comment>
<comment type="similarity">
    <text evidence="2">Belongs to the bacterial solute-binding protein 1 family.</text>
</comment>
<evidence type="ECO:0000313" key="7">
    <source>
        <dbReference type="EMBL" id="RUT38541.1"/>
    </source>
</evidence>
<dbReference type="Proteomes" id="UP000279446">
    <property type="component" value="Unassembled WGS sequence"/>
</dbReference>
<dbReference type="OrthoDB" id="2675752at2"/>
<dbReference type="PANTHER" id="PTHR43649">
    <property type="entry name" value="ARABINOSE-BINDING PROTEIN-RELATED"/>
    <property type="match status" value="1"/>
</dbReference>
<evidence type="ECO:0000313" key="8">
    <source>
        <dbReference type="Proteomes" id="UP000279446"/>
    </source>
</evidence>
<dbReference type="Pfam" id="PF01547">
    <property type="entry name" value="SBP_bac_1"/>
    <property type="match status" value="1"/>
</dbReference>
<dbReference type="SUPFAM" id="SSF53850">
    <property type="entry name" value="Periplasmic binding protein-like II"/>
    <property type="match status" value="1"/>
</dbReference>
<evidence type="ECO:0000256" key="3">
    <source>
        <dbReference type="ARBA" id="ARBA00022448"/>
    </source>
</evidence>
<evidence type="ECO:0000256" key="1">
    <source>
        <dbReference type="ARBA" id="ARBA00004196"/>
    </source>
</evidence>
<feature type="chain" id="PRO_5038939240" evidence="6">
    <location>
        <begin position="25"/>
        <end position="485"/>
    </location>
</feature>
<protein>
    <submittedName>
        <fullName evidence="7">Extracellular solute-binding protein</fullName>
    </submittedName>
</protein>
<gene>
    <name evidence="7" type="ORF">EJP82_27070</name>
</gene>
<dbReference type="GO" id="GO:0030313">
    <property type="term" value="C:cell envelope"/>
    <property type="evidence" value="ECO:0007669"/>
    <property type="project" value="UniProtKB-SubCell"/>
</dbReference>
<keyword evidence="3" id="KW-0813">Transport</keyword>
<feature type="signal peptide" evidence="6">
    <location>
        <begin position="1"/>
        <end position="24"/>
    </location>
</feature>
<keyword evidence="4 6" id="KW-0732">Signal</keyword>
<dbReference type="InterPro" id="IPR006059">
    <property type="entry name" value="SBP"/>
</dbReference>
<reference evidence="7 8" key="1">
    <citation type="submission" date="2018-12" db="EMBL/GenBank/DDBJ databases">
        <authorList>
            <person name="Sun L."/>
            <person name="Chen Z."/>
        </authorList>
    </citation>
    <scope>NUCLEOTIDE SEQUENCE [LARGE SCALE GENOMIC DNA]</scope>
    <source>
        <strain evidence="7 8">DSM 15890</strain>
    </source>
</reference>
<feature type="region of interest" description="Disordered" evidence="5">
    <location>
        <begin position="453"/>
        <end position="485"/>
    </location>
</feature>
<dbReference type="PANTHER" id="PTHR43649:SF31">
    <property type="entry name" value="SN-GLYCEROL-3-PHOSPHATE-BINDING PERIPLASMIC PROTEIN UGPB"/>
    <property type="match status" value="1"/>
</dbReference>
<dbReference type="PROSITE" id="PS51257">
    <property type="entry name" value="PROKAR_LIPOPROTEIN"/>
    <property type="match status" value="1"/>
</dbReference>